<dbReference type="PROSITE" id="PS50115">
    <property type="entry name" value="ARFGAP"/>
    <property type="match status" value="1"/>
</dbReference>
<feature type="region of interest" description="Disordered" evidence="6">
    <location>
        <begin position="374"/>
        <end position="405"/>
    </location>
</feature>
<dbReference type="GO" id="GO:0030100">
    <property type="term" value="P:regulation of endocytosis"/>
    <property type="evidence" value="ECO:0007669"/>
    <property type="project" value="TreeGrafter"/>
</dbReference>
<reference evidence="8" key="1">
    <citation type="submission" date="2021-03" db="EMBL/GenBank/DDBJ databases">
        <authorList>
            <person name="Palmer J.M."/>
        </authorList>
    </citation>
    <scope>NUCLEOTIDE SEQUENCE</scope>
    <source>
        <strain evidence="8">ARV_011</strain>
    </source>
</reference>
<evidence type="ECO:0000256" key="6">
    <source>
        <dbReference type="SAM" id="MobiDB-lite"/>
    </source>
</evidence>
<protein>
    <submittedName>
        <fullName evidence="8">Zn finger-containing GTPase- Activating Protein for ARF</fullName>
    </submittedName>
</protein>
<dbReference type="CDD" id="cd08830">
    <property type="entry name" value="ArfGap_ArfGap1"/>
    <property type="match status" value="1"/>
</dbReference>
<feature type="region of interest" description="Disordered" evidence="6">
    <location>
        <begin position="196"/>
        <end position="236"/>
    </location>
</feature>
<gene>
    <name evidence="8" type="primary">GCS1</name>
    <name evidence="8" type="ORF">KQ657_000029</name>
</gene>
<keyword evidence="1" id="KW-0343">GTPase activation</keyword>
<feature type="compositionally biased region" description="Low complexity" evidence="6">
    <location>
        <begin position="146"/>
        <end position="157"/>
    </location>
</feature>
<proteinExistence type="predicted"/>
<comment type="caution">
    <text evidence="8">The sequence shown here is derived from an EMBL/GenBank/DDBJ whole genome shotgun (WGS) entry which is preliminary data.</text>
</comment>
<dbReference type="GO" id="GO:0008270">
    <property type="term" value="F:zinc ion binding"/>
    <property type="evidence" value="ECO:0007669"/>
    <property type="project" value="UniProtKB-KW"/>
</dbReference>
<dbReference type="Proteomes" id="UP000790833">
    <property type="component" value="Unassembled WGS sequence"/>
</dbReference>
<evidence type="ECO:0000256" key="4">
    <source>
        <dbReference type="ARBA" id="ARBA00022833"/>
    </source>
</evidence>
<feature type="region of interest" description="Disordered" evidence="6">
    <location>
        <begin position="128"/>
        <end position="183"/>
    </location>
</feature>
<evidence type="ECO:0000256" key="1">
    <source>
        <dbReference type="ARBA" id="ARBA00022468"/>
    </source>
</evidence>
<dbReference type="Gene3D" id="1.10.220.150">
    <property type="entry name" value="Arf GTPase activating protein"/>
    <property type="match status" value="1"/>
</dbReference>
<evidence type="ECO:0000256" key="3">
    <source>
        <dbReference type="ARBA" id="ARBA00022771"/>
    </source>
</evidence>
<feature type="compositionally biased region" description="Polar residues" evidence="6">
    <location>
        <begin position="374"/>
        <end position="391"/>
    </location>
</feature>
<dbReference type="PANTHER" id="PTHR46395">
    <property type="entry name" value="ADP-RIBOSYLATION FACTOR GTPASE-ACTIVATING PROTEIN 1"/>
    <property type="match status" value="1"/>
</dbReference>
<dbReference type="Pfam" id="PF01412">
    <property type="entry name" value="ArfGap"/>
    <property type="match status" value="1"/>
</dbReference>
<feature type="compositionally biased region" description="Polar residues" evidence="6">
    <location>
        <begin position="158"/>
        <end position="182"/>
    </location>
</feature>
<dbReference type="EMBL" id="JAHMUF010000001">
    <property type="protein sequence ID" value="KAG7196022.1"/>
    <property type="molecule type" value="Genomic_DNA"/>
</dbReference>
<dbReference type="AlphaFoldDB" id="A0A9P8AKK7"/>
<dbReference type="PANTHER" id="PTHR46395:SF1">
    <property type="entry name" value="ADP-RIBOSYLATION FACTOR GTPASE-ACTIVATING PROTEIN 1"/>
    <property type="match status" value="1"/>
</dbReference>
<dbReference type="GeneID" id="66113403"/>
<dbReference type="OrthoDB" id="983479at2759"/>
<evidence type="ECO:0000259" key="7">
    <source>
        <dbReference type="PROSITE" id="PS50115"/>
    </source>
</evidence>
<dbReference type="FunFam" id="1.10.220.150:FF:000014">
    <property type="entry name" value="ADP-ribosylation factor GTPase-activating protein"/>
    <property type="match status" value="1"/>
</dbReference>
<keyword evidence="2" id="KW-0479">Metal-binding</keyword>
<organism evidence="8 9">
    <name type="scientific">Scheffersomyces spartinae</name>
    <dbReference type="NCBI Taxonomy" id="45513"/>
    <lineage>
        <taxon>Eukaryota</taxon>
        <taxon>Fungi</taxon>
        <taxon>Dikarya</taxon>
        <taxon>Ascomycota</taxon>
        <taxon>Saccharomycotina</taxon>
        <taxon>Pichiomycetes</taxon>
        <taxon>Debaryomycetaceae</taxon>
        <taxon>Scheffersomyces</taxon>
    </lineage>
</organism>
<sequence>MSLDPEVRRKLLAAQKVGGNKKCIDCGAANPQWCLPKFGIFICLECAGIHRGLGVHISFVRSITMDLFKPDEVLKLERGGNDRLKSYFEEHGVDMSLPARLKYDNYVAEDYKQLMVCEIEGREFVPEDHTGQKLPTIGDENVHSNTPSSSGTGTPTTMQSFGLNQQDPLQSRRSTGINSQQKAKSEAYFAELGNLNDLRPEHLPPSQGGKYAGFGNTPVPQKATSGSGGGGSLNDLSVNNLQSDPWGTISKGWGLFSSTVAKSVSEVNESVIKPAVSKIQEGDVGVEAKKAMAQFGQKMQQTGKYGQETFQSFTKDMQENGLSNSKFTLLFDGGKKPVQPAFGIEKPLHRTDLQGFSLLNTELDKAIPTKVVPNRTTPVAKSTYQPKNISESKGLLDEDDGWDDF</sequence>
<evidence type="ECO:0000256" key="2">
    <source>
        <dbReference type="ARBA" id="ARBA00022723"/>
    </source>
</evidence>
<dbReference type="InterPro" id="IPR038508">
    <property type="entry name" value="ArfGAP_dom_sf"/>
</dbReference>
<evidence type="ECO:0000256" key="5">
    <source>
        <dbReference type="PROSITE-ProRule" id="PRU00288"/>
    </source>
</evidence>
<dbReference type="InterPro" id="IPR037278">
    <property type="entry name" value="ARFGAP/RecO"/>
</dbReference>
<dbReference type="SUPFAM" id="SSF57863">
    <property type="entry name" value="ArfGap/RecO-like zinc finger"/>
    <property type="match status" value="1"/>
</dbReference>
<accession>A0A9P8AKK7</accession>
<dbReference type="InterPro" id="IPR001164">
    <property type="entry name" value="ArfGAP_dom"/>
</dbReference>
<keyword evidence="4" id="KW-0862">Zinc</keyword>
<dbReference type="PRINTS" id="PR00405">
    <property type="entry name" value="REVINTRACTNG"/>
</dbReference>
<dbReference type="SMART" id="SM00105">
    <property type="entry name" value="ArfGap"/>
    <property type="match status" value="1"/>
</dbReference>
<feature type="domain" description="Arf-GAP" evidence="7">
    <location>
        <begin position="6"/>
        <end position="124"/>
    </location>
</feature>
<name>A0A9P8AKK7_9ASCO</name>
<keyword evidence="9" id="KW-1185">Reference proteome</keyword>
<keyword evidence="3 5" id="KW-0863">Zinc-finger</keyword>
<dbReference type="RefSeq" id="XP_043051567.1">
    <property type="nucleotide sequence ID" value="XM_043190890.1"/>
</dbReference>
<evidence type="ECO:0000313" key="9">
    <source>
        <dbReference type="Proteomes" id="UP000790833"/>
    </source>
</evidence>
<dbReference type="GO" id="GO:0005096">
    <property type="term" value="F:GTPase activator activity"/>
    <property type="evidence" value="ECO:0007669"/>
    <property type="project" value="UniProtKB-KW"/>
</dbReference>
<evidence type="ECO:0000313" key="8">
    <source>
        <dbReference type="EMBL" id="KAG7196022.1"/>
    </source>
</evidence>
<dbReference type="GO" id="GO:0000139">
    <property type="term" value="C:Golgi membrane"/>
    <property type="evidence" value="ECO:0007669"/>
    <property type="project" value="TreeGrafter"/>
</dbReference>
<dbReference type="GO" id="GO:0032012">
    <property type="term" value="P:regulation of ARF protein signal transduction"/>
    <property type="evidence" value="ECO:0007669"/>
    <property type="project" value="TreeGrafter"/>
</dbReference>